<dbReference type="AlphaFoldDB" id="A0AAD2FW32"/>
<evidence type="ECO:0000313" key="3">
    <source>
        <dbReference type="Proteomes" id="UP001295423"/>
    </source>
</evidence>
<dbReference type="Proteomes" id="UP001295423">
    <property type="component" value="Unassembled WGS sequence"/>
</dbReference>
<keyword evidence="3" id="KW-1185">Reference proteome</keyword>
<sequence>MAKSLQSYFRALATELNVDLERTTIHPDNARTIKGSFDDSVFECQPDESTSRWMESSSSSDVSLSVPGRRSSIDNLQPFDDIRATTICQQPVIGNTERWLRELPMESQEQGLPHDEIPTSAQRVRSFDDELRTDSFEADSDTDDDIPFLNGYRFGTDEKHPASNLLALNREGLIQYPPMLCEIDNPKYLIHWNDEDSREDTSSNPSMQNVAFVKQENLLTCKSDVDHIASKTSRPHSRNRKSQKGHAAAFEPGLASWMSLDRKASFE</sequence>
<comment type="caution">
    <text evidence="2">The sequence shown here is derived from an EMBL/GenBank/DDBJ whole genome shotgun (WGS) entry which is preliminary data.</text>
</comment>
<feature type="compositionally biased region" description="Low complexity" evidence="1">
    <location>
        <begin position="51"/>
        <end position="65"/>
    </location>
</feature>
<accession>A0AAD2FW32</accession>
<dbReference type="EMBL" id="CAKOGP040001869">
    <property type="protein sequence ID" value="CAJ1954709.1"/>
    <property type="molecule type" value="Genomic_DNA"/>
</dbReference>
<reference evidence="2" key="1">
    <citation type="submission" date="2023-08" db="EMBL/GenBank/DDBJ databases">
        <authorList>
            <person name="Audoor S."/>
            <person name="Bilcke G."/>
        </authorList>
    </citation>
    <scope>NUCLEOTIDE SEQUENCE</scope>
</reference>
<feature type="region of interest" description="Disordered" evidence="1">
    <location>
        <begin position="48"/>
        <end position="69"/>
    </location>
</feature>
<evidence type="ECO:0000313" key="2">
    <source>
        <dbReference type="EMBL" id="CAJ1954709.1"/>
    </source>
</evidence>
<gene>
    <name evidence="2" type="ORF">CYCCA115_LOCUS15301</name>
</gene>
<feature type="region of interest" description="Disordered" evidence="1">
    <location>
        <begin position="229"/>
        <end position="248"/>
    </location>
</feature>
<proteinExistence type="predicted"/>
<protein>
    <submittedName>
        <fullName evidence="2">Uncharacterized protein</fullName>
    </submittedName>
</protein>
<evidence type="ECO:0000256" key="1">
    <source>
        <dbReference type="SAM" id="MobiDB-lite"/>
    </source>
</evidence>
<name>A0AAD2FW32_9STRA</name>
<organism evidence="2 3">
    <name type="scientific">Cylindrotheca closterium</name>
    <dbReference type="NCBI Taxonomy" id="2856"/>
    <lineage>
        <taxon>Eukaryota</taxon>
        <taxon>Sar</taxon>
        <taxon>Stramenopiles</taxon>
        <taxon>Ochrophyta</taxon>
        <taxon>Bacillariophyta</taxon>
        <taxon>Bacillariophyceae</taxon>
        <taxon>Bacillariophycidae</taxon>
        <taxon>Bacillariales</taxon>
        <taxon>Bacillariaceae</taxon>
        <taxon>Cylindrotheca</taxon>
    </lineage>
</organism>
<feature type="compositionally biased region" description="Basic residues" evidence="1">
    <location>
        <begin position="233"/>
        <end position="244"/>
    </location>
</feature>